<keyword evidence="3" id="KW-1185">Reference proteome</keyword>
<organism evidence="2 3">
    <name type="scientific">Theobroma cacao</name>
    <name type="common">Cacao</name>
    <name type="synonym">Cocoa</name>
    <dbReference type="NCBI Taxonomy" id="3641"/>
    <lineage>
        <taxon>Eukaryota</taxon>
        <taxon>Viridiplantae</taxon>
        <taxon>Streptophyta</taxon>
        <taxon>Embryophyta</taxon>
        <taxon>Tracheophyta</taxon>
        <taxon>Spermatophyta</taxon>
        <taxon>Magnoliopsida</taxon>
        <taxon>eudicotyledons</taxon>
        <taxon>Gunneridae</taxon>
        <taxon>Pentapetalae</taxon>
        <taxon>rosids</taxon>
        <taxon>malvids</taxon>
        <taxon>Malvales</taxon>
        <taxon>Malvaceae</taxon>
        <taxon>Byttnerioideae</taxon>
        <taxon>Theobroma</taxon>
    </lineage>
</organism>
<protein>
    <submittedName>
        <fullName evidence="2">BED zinc finger,hAT family dimerization domain</fullName>
    </submittedName>
</protein>
<gene>
    <name evidence="2" type="ORF">TCM_018595</name>
</gene>
<name>A0A061EME4_THECC</name>
<evidence type="ECO:0000313" key="3">
    <source>
        <dbReference type="Proteomes" id="UP000026915"/>
    </source>
</evidence>
<dbReference type="InterPro" id="IPR012337">
    <property type="entry name" value="RNaseH-like_sf"/>
</dbReference>
<dbReference type="PANTHER" id="PTHR23272:SF177">
    <property type="entry name" value="ZINC FINGER BED DOMAIN-CONTAINING PROTEIN RICESLEEPER 1-LIKE"/>
    <property type="match status" value="1"/>
</dbReference>
<dbReference type="Gramene" id="EOY03499">
    <property type="protein sequence ID" value="EOY03499"/>
    <property type="gene ID" value="TCM_018595"/>
</dbReference>
<sequence>MNLRSCKAISRDLRYKMKVVKYLFPKIYGGAANYEIEEVRKTCYDLLQEYHSRSTNLKPESSQSSLAATFDESPEPDECMLYGFFNSFIDGHAKLELDHYLKDKVLPFTKTFDILSWWKTNGIKYPTLQMIARDFLTIPISTVASELAFSTGGRVMTDHRSRLKPYTLEALMCTQN</sequence>
<proteinExistence type="predicted"/>
<dbReference type="PANTHER" id="PTHR23272">
    <property type="entry name" value="BED FINGER-RELATED"/>
    <property type="match status" value="1"/>
</dbReference>
<dbReference type="SUPFAM" id="SSF53098">
    <property type="entry name" value="Ribonuclease H-like"/>
    <property type="match status" value="1"/>
</dbReference>
<dbReference type="eggNOG" id="KOG1121">
    <property type="taxonomic scope" value="Eukaryota"/>
</dbReference>
<dbReference type="Proteomes" id="UP000026915">
    <property type="component" value="Chromosome 4"/>
</dbReference>
<accession>A0A061EME4</accession>
<dbReference type="InterPro" id="IPR008906">
    <property type="entry name" value="HATC_C_dom"/>
</dbReference>
<dbReference type="HOGENOM" id="CLU_009123_5_2_1"/>
<dbReference type="Pfam" id="PF05699">
    <property type="entry name" value="Dimer_Tnp_hAT"/>
    <property type="match status" value="1"/>
</dbReference>
<evidence type="ECO:0000259" key="1">
    <source>
        <dbReference type="Pfam" id="PF05699"/>
    </source>
</evidence>
<dbReference type="OMA" id="EMSANRF"/>
<dbReference type="GO" id="GO:0046983">
    <property type="term" value="F:protein dimerization activity"/>
    <property type="evidence" value="ECO:0007669"/>
    <property type="project" value="InterPro"/>
</dbReference>
<reference evidence="2 3" key="1">
    <citation type="journal article" date="2013" name="Genome Biol.">
        <title>The genome sequence of the most widely cultivated cacao type and its use to identify candidate genes regulating pod color.</title>
        <authorList>
            <person name="Motamayor J.C."/>
            <person name="Mockaitis K."/>
            <person name="Schmutz J."/>
            <person name="Haiminen N."/>
            <person name="Iii D.L."/>
            <person name="Cornejo O."/>
            <person name="Findley S.D."/>
            <person name="Zheng P."/>
            <person name="Utro F."/>
            <person name="Royaert S."/>
            <person name="Saski C."/>
            <person name="Jenkins J."/>
            <person name="Podicheti R."/>
            <person name="Zhao M."/>
            <person name="Scheffler B.E."/>
            <person name="Stack J.C."/>
            <person name="Feltus F.A."/>
            <person name="Mustiga G.M."/>
            <person name="Amores F."/>
            <person name="Phillips W."/>
            <person name="Marelli J.P."/>
            <person name="May G.D."/>
            <person name="Shapiro H."/>
            <person name="Ma J."/>
            <person name="Bustamante C.D."/>
            <person name="Schnell R.J."/>
            <person name="Main D."/>
            <person name="Gilbert D."/>
            <person name="Parida L."/>
            <person name="Kuhn D.N."/>
        </authorList>
    </citation>
    <scope>NUCLEOTIDE SEQUENCE [LARGE SCALE GENOMIC DNA]</scope>
    <source>
        <strain evidence="3">cv. Matina 1-6</strain>
    </source>
</reference>
<dbReference type="EMBL" id="CM001882">
    <property type="protein sequence ID" value="EOY03499.1"/>
    <property type="molecule type" value="Genomic_DNA"/>
</dbReference>
<dbReference type="InParanoid" id="A0A061EME4"/>
<evidence type="ECO:0000313" key="2">
    <source>
        <dbReference type="EMBL" id="EOY03499.1"/>
    </source>
</evidence>
<dbReference type="AlphaFoldDB" id="A0A061EME4"/>
<feature type="domain" description="HAT C-terminal dimerisation" evidence="1">
    <location>
        <begin position="96"/>
        <end position="175"/>
    </location>
</feature>